<protein>
    <submittedName>
        <fullName evidence="1">Uncharacterized protein</fullName>
    </submittedName>
</protein>
<reference evidence="1" key="1">
    <citation type="submission" date="2020-05" db="EMBL/GenBank/DDBJ databases">
        <title>Large-scale comparative analyses of tick genomes elucidate their genetic diversity and vector capacities.</title>
        <authorList>
            <person name="Jia N."/>
            <person name="Wang J."/>
            <person name="Shi W."/>
            <person name="Du L."/>
            <person name="Sun Y."/>
            <person name="Zhan W."/>
            <person name="Jiang J."/>
            <person name="Wang Q."/>
            <person name="Zhang B."/>
            <person name="Ji P."/>
            <person name="Sakyi L.B."/>
            <person name="Cui X."/>
            <person name="Yuan T."/>
            <person name="Jiang B."/>
            <person name="Yang W."/>
            <person name="Lam T.T.-Y."/>
            <person name="Chang Q."/>
            <person name="Ding S."/>
            <person name="Wang X."/>
            <person name="Zhu J."/>
            <person name="Ruan X."/>
            <person name="Zhao L."/>
            <person name="Wei J."/>
            <person name="Que T."/>
            <person name="Du C."/>
            <person name="Cheng J."/>
            <person name="Dai P."/>
            <person name="Han X."/>
            <person name="Huang E."/>
            <person name="Gao Y."/>
            <person name="Liu J."/>
            <person name="Shao H."/>
            <person name="Ye R."/>
            <person name="Li L."/>
            <person name="Wei W."/>
            <person name="Wang X."/>
            <person name="Wang C."/>
            <person name="Yang T."/>
            <person name="Huo Q."/>
            <person name="Li W."/>
            <person name="Guo W."/>
            <person name="Chen H."/>
            <person name="Zhou L."/>
            <person name="Ni X."/>
            <person name="Tian J."/>
            <person name="Zhou Y."/>
            <person name="Sheng Y."/>
            <person name="Liu T."/>
            <person name="Pan Y."/>
            <person name="Xia L."/>
            <person name="Li J."/>
            <person name="Zhao F."/>
            <person name="Cao W."/>
        </authorList>
    </citation>
    <scope>NUCLEOTIDE SEQUENCE</scope>
    <source>
        <strain evidence="1">Dsil-2018</strain>
    </source>
</reference>
<organism evidence="1 2">
    <name type="scientific">Dermacentor silvarum</name>
    <name type="common">Tick</name>
    <dbReference type="NCBI Taxonomy" id="543639"/>
    <lineage>
        <taxon>Eukaryota</taxon>
        <taxon>Metazoa</taxon>
        <taxon>Ecdysozoa</taxon>
        <taxon>Arthropoda</taxon>
        <taxon>Chelicerata</taxon>
        <taxon>Arachnida</taxon>
        <taxon>Acari</taxon>
        <taxon>Parasitiformes</taxon>
        <taxon>Ixodida</taxon>
        <taxon>Ixodoidea</taxon>
        <taxon>Ixodidae</taxon>
        <taxon>Rhipicephalinae</taxon>
        <taxon>Dermacentor</taxon>
    </lineage>
</organism>
<dbReference type="EMBL" id="CM023472">
    <property type="protein sequence ID" value="KAH7958875.1"/>
    <property type="molecule type" value="Genomic_DNA"/>
</dbReference>
<gene>
    <name evidence="1" type="ORF">HPB49_006112</name>
</gene>
<accession>A0ACB8D2X5</accession>
<proteinExistence type="predicted"/>
<name>A0ACB8D2X5_DERSI</name>
<sequence>MEIVLARRIEEDEEGDELASGRMRTFVGGGSAGSVLANRLSKEPSTRVLLLEAGGPEDTVTDVPFFTTVSQHSDIDWAFYTETQENCGFATVKQRDLWIQGKVLGGGSVLNYMIYNRGNRRDYDNWAKGGATGWSYDEVLPYFKKSEDNTNRSLAEEGYHGYGGELTVSSTQFQTPALHAFLKAGQELGYEVNDHNGARQTGFMANQFTVRGKERWSTSKAFVLPITGKKGRKNLHVSIFSKATKILFDGMRAVGVTFKKNQRKHTVRAAKEIIVSAGVINSPKLLMLSGVGPKKHLEEMNIPVVADLPVGENLQDHALAAGSLVHLNESLGEGFTGVRGAIEYYRYNTGPWTLPGGIEGIAFYKTKYADQNDDFPDIEIMLNTGPPASSYTEPFLIGLGLKQEVYDKYILPHRGEPAVNMIPFVTRPKSRGYVKLRSTDPEDPPIIVSGYYTHPDDVKVIVEGLKFVHNITKTKAFEEIGGRMWTEVFPGCEEHEQYSDEYWACLALAFPKTAYHPAGTCRMGNDHRAVIDPRMRVRGGVTNLRVVDTSAIPEMITGHLNAPVIMMAEKAADMILEDNGNVVPDSPRLNYRVRGRSPQGSLQGAHSAAAASTLSQAAPWPLLRAMVPVLLACLAVS</sequence>
<keyword evidence="2" id="KW-1185">Reference proteome</keyword>
<comment type="caution">
    <text evidence="1">The sequence shown here is derived from an EMBL/GenBank/DDBJ whole genome shotgun (WGS) entry which is preliminary data.</text>
</comment>
<dbReference type="Proteomes" id="UP000821865">
    <property type="component" value="Chromosome 3"/>
</dbReference>
<evidence type="ECO:0000313" key="2">
    <source>
        <dbReference type="Proteomes" id="UP000821865"/>
    </source>
</evidence>
<evidence type="ECO:0000313" key="1">
    <source>
        <dbReference type="EMBL" id="KAH7958875.1"/>
    </source>
</evidence>